<dbReference type="InterPro" id="IPR036259">
    <property type="entry name" value="MFS_trans_sf"/>
</dbReference>
<dbReference type="SUPFAM" id="SSF103473">
    <property type="entry name" value="MFS general substrate transporter"/>
    <property type="match status" value="1"/>
</dbReference>
<feature type="transmembrane region" description="Helical" evidence="7">
    <location>
        <begin position="68"/>
        <end position="86"/>
    </location>
</feature>
<sequence length="493" mass="49984">MGLAVLCASLLIVVMDMTILNVALPSISEQLRPGSVQLLWIVDIYPLVVAGLLVTASGIADRFGRKRMLMVGFAVFGLASTLVLIADNAAALIAIRALLGVGGALIMPSTLSMIRNLFTDGKERAVALGIWGSMAAVGSGLGPIAGGALLTHFSWHSAFLVNVPIMAVALVAAYFLLPESKGAVVRWDALGTGLSIVGMVALMLAIKNFGKHGMADPAALVSAAVAAIALGWFVRRSLNRPDPILDIRLLKRRGLSAGLIAALTTSIATAAMMLLLAQWMQLVEGMSALEAGVHLLPVAIAAGILSPLAPAIAARIGTRTVMAGGLLMSATGFLVLFFAPAPLTYPFLAVSMLFVGVGMSSLAIGSAAVMASSPAERSGNAAALEETSFELGAALGVAILGSVAALVYRNGLSTGELAASGVTGESAEAARESLGGAIAVAEQAGASGLADVARESFTTSLQVTGIAGGVLMLVGAVTVWLLTPKDLSVTGAH</sequence>
<gene>
    <name evidence="9" type="primary">qacA</name>
    <name evidence="9" type="ORF">Afil01_46500</name>
</gene>
<dbReference type="GO" id="GO:0005886">
    <property type="term" value="C:plasma membrane"/>
    <property type="evidence" value="ECO:0007669"/>
    <property type="project" value="UniProtKB-SubCell"/>
</dbReference>
<dbReference type="PROSITE" id="PS00216">
    <property type="entry name" value="SUGAR_TRANSPORT_1"/>
    <property type="match status" value="1"/>
</dbReference>
<feature type="transmembrane region" description="Helical" evidence="7">
    <location>
        <begin position="92"/>
        <end position="114"/>
    </location>
</feature>
<dbReference type="PROSITE" id="PS50850">
    <property type="entry name" value="MFS"/>
    <property type="match status" value="1"/>
</dbReference>
<comment type="subcellular location">
    <subcellularLocation>
        <location evidence="1">Cell membrane</location>
        <topology evidence="1">Multi-pass membrane protein</topology>
    </subcellularLocation>
</comment>
<feature type="transmembrane region" description="Helical" evidence="7">
    <location>
        <begin position="321"/>
        <end position="341"/>
    </location>
</feature>
<comment type="caution">
    <text evidence="9">The sequence shown here is derived from an EMBL/GenBank/DDBJ whole genome shotgun (WGS) entry which is preliminary data.</text>
</comment>
<dbReference type="CDD" id="cd17321">
    <property type="entry name" value="MFS_MMR_MDR_like"/>
    <property type="match status" value="1"/>
</dbReference>
<feature type="transmembrane region" description="Helical" evidence="7">
    <location>
        <begin position="291"/>
        <end position="314"/>
    </location>
</feature>
<dbReference type="Proteomes" id="UP001165079">
    <property type="component" value="Unassembled WGS sequence"/>
</dbReference>
<keyword evidence="3" id="KW-1003">Cell membrane</keyword>
<dbReference type="GO" id="GO:0022857">
    <property type="term" value="F:transmembrane transporter activity"/>
    <property type="evidence" value="ECO:0007669"/>
    <property type="project" value="InterPro"/>
</dbReference>
<dbReference type="InterPro" id="IPR011701">
    <property type="entry name" value="MFS"/>
</dbReference>
<evidence type="ECO:0000256" key="1">
    <source>
        <dbReference type="ARBA" id="ARBA00004651"/>
    </source>
</evidence>
<accession>A0A9W6SPP2</accession>
<feature type="transmembrane region" description="Helical" evidence="7">
    <location>
        <begin position="155"/>
        <end position="177"/>
    </location>
</feature>
<keyword evidence="5 7" id="KW-1133">Transmembrane helix</keyword>
<keyword evidence="6 7" id="KW-0472">Membrane</keyword>
<dbReference type="PRINTS" id="PR01036">
    <property type="entry name" value="TCRTETB"/>
</dbReference>
<evidence type="ECO:0000256" key="4">
    <source>
        <dbReference type="ARBA" id="ARBA00022692"/>
    </source>
</evidence>
<feature type="transmembrane region" description="Helical" evidence="7">
    <location>
        <begin position="391"/>
        <end position="408"/>
    </location>
</feature>
<evidence type="ECO:0000256" key="2">
    <source>
        <dbReference type="ARBA" id="ARBA00022448"/>
    </source>
</evidence>
<evidence type="ECO:0000256" key="6">
    <source>
        <dbReference type="ARBA" id="ARBA00023136"/>
    </source>
</evidence>
<dbReference type="InterPro" id="IPR020846">
    <property type="entry name" value="MFS_dom"/>
</dbReference>
<organism evidence="9 10">
    <name type="scientific">Actinorhabdospora filicis</name>
    <dbReference type="NCBI Taxonomy" id="1785913"/>
    <lineage>
        <taxon>Bacteria</taxon>
        <taxon>Bacillati</taxon>
        <taxon>Actinomycetota</taxon>
        <taxon>Actinomycetes</taxon>
        <taxon>Micromonosporales</taxon>
        <taxon>Micromonosporaceae</taxon>
        <taxon>Actinorhabdospora</taxon>
    </lineage>
</organism>
<evidence type="ECO:0000313" key="10">
    <source>
        <dbReference type="Proteomes" id="UP001165079"/>
    </source>
</evidence>
<feature type="transmembrane region" description="Helical" evidence="7">
    <location>
        <begin position="189"/>
        <end position="206"/>
    </location>
</feature>
<dbReference type="Pfam" id="PF07690">
    <property type="entry name" value="MFS_1"/>
    <property type="match status" value="1"/>
</dbReference>
<evidence type="ECO:0000256" key="3">
    <source>
        <dbReference type="ARBA" id="ARBA00022475"/>
    </source>
</evidence>
<name>A0A9W6SPP2_9ACTN</name>
<feature type="transmembrane region" description="Helical" evidence="7">
    <location>
        <begin position="347"/>
        <end position="370"/>
    </location>
</feature>
<protein>
    <submittedName>
        <fullName evidence="9">Quaternary ammonium compound efflux MFS transporter QacA</fullName>
    </submittedName>
</protein>
<keyword evidence="4 7" id="KW-0812">Transmembrane</keyword>
<dbReference type="Gene3D" id="1.20.1250.20">
    <property type="entry name" value="MFS general substrate transporter like domains"/>
    <property type="match status" value="1"/>
</dbReference>
<dbReference type="InterPro" id="IPR005829">
    <property type="entry name" value="Sugar_transporter_CS"/>
</dbReference>
<keyword evidence="10" id="KW-1185">Reference proteome</keyword>
<dbReference type="EMBL" id="BSTX01000003">
    <property type="protein sequence ID" value="GLZ79843.1"/>
    <property type="molecule type" value="Genomic_DNA"/>
</dbReference>
<evidence type="ECO:0000256" key="7">
    <source>
        <dbReference type="SAM" id="Phobius"/>
    </source>
</evidence>
<evidence type="ECO:0000256" key="5">
    <source>
        <dbReference type="ARBA" id="ARBA00022989"/>
    </source>
</evidence>
<evidence type="ECO:0000313" key="9">
    <source>
        <dbReference type="EMBL" id="GLZ79843.1"/>
    </source>
</evidence>
<dbReference type="AlphaFoldDB" id="A0A9W6SPP2"/>
<keyword evidence="2" id="KW-0813">Transport</keyword>
<feature type="transmembrane region" description="Helical" evidence="7">
    <location>
        <begin position="126"/>
        <end position="149"/>
    </location>
</feature>
<feature type="transmembrane region" description="Helical" evidence="7">
    <location>
        <begin position="255"/>
        <end position="279"/>
    </location>
</feature>
<dbReference type="Gene3D" id="1.20.1720.10">
    <property type="entry name" value="Multidrug resistance protein D"/>
    <property type="match status" value="1"/>
</dbReference>
<dbReference type="PANTHER" id="PTHR42718">
    <property type="entry name" value="MAJOR FACILITATOR SUPERFAMILY MULTIDRUG TRANSPORTER MFSC"/>
    <property type="match status" value="1"/>
</dbReference>
<feature type="transmembrane region" description="Helical" evidence="7">
    <location>
        <begin position="218"/>
        <end position="234"/>
    </location>
</feature>
<feature type="transmembrane region" description="Helical" evidence="7">
    <location>
        <begin position="38"/>
        <end position="56"/>
    </location>
</feature>
<dbReference type="PANTHER" id="PTHR42718:SF47">
    <property type="entry name" value="METHYL VIOLOGEN RESISTANCE PROTEIN SMVA"/>
    <property type="match status" value="1"/>
</dbReference>
<feature type="transmembrane region" description="Helical" evidence="7">
    <location>
        <begin position="461"/>
        <end position="483"/>
    </location>
</feature>
<reference evidence="9" key="1">
    <citation type="submission" date="2023-03" db="EMBL/GenBank/DDBJ databases">
        <title>Actinorhabdospora filicis NBRC 111898.</title>
        <authorList>
            <person name="Ichikawa N."/>
            <person name="Sato H."/>
            <person name="Tonouchi N."/>
        </authorList>
    </citation>
    <scope>NUCLEOTIDE SEQUENCE</scope>
    <source>
        <strain evidence="9">NBRC 111898</strain>
    </source>
</reference>
<evidence type="ECO:0000259" key="8">
    <source>
        <dbReference type="PROSITE" id="PS50850"/>
    </source>
</evidence>
<proteinExistence type="predicted"/>
<feature type="domain" description="Major facilitator superfamily (MFS) profile" evidence="8">
    <location>
        <begin position="2"/>
        <end position="487"/>
    </location>
</feature>